<sequence length="310" mass="33437">MSYRNRDRTAFTLVELLVVIAIIGVLIALLLPAVQQAREAARRSQCTNNLKQLGLAMHMYHDAYRSFPIGAYAAWGHSWSWPILPFMEQTAVYEILPNAPSDSGSYGGSDATSVALVKLMRTPISTFFCPSQPDGQTEPTEVNGLTGRSISSYLANAGGDATQDGLGAGGMDQSNGLFHAVRMNTSSPTGRVFKFRDAKDGLSSTVLLGEAVYDIDPDKCYLCDHFLYFHPNFDSSNGSDFSEALGSTYDPVNPKTTDGNILERSYGSFHPGGANIGFADGSVHFIPETIDGATWRAMGSRKGGEVVELP</sequence>
<dbReference type="NCBIfam" id="TIGR04294">
    <property type="entry name" value="pre_pil_HX9DG"/>
    <property type="match status" value="1"/>
</dbReference>
<dbReference type="RefSeq" id="WP_146431682.1">
    <property type="nucleotide sequence ID" value="NZ_SJPF01000002.1"/>
</dbReference>
<dbReference type="PANTHER" id="PTHR30093:SF2">
    <property type="entry name" value="TYPE II SECRETION SYSTEM PROTEIN H"/>
    <property type="match status" value="1"/>
</dbReference>
<dbReference type="Gene3D" id="3.30.700.10">
    <property type="entry name" value="Glycoprotein, Type 4 Pilin"/>
    <property type="match status" value="1"/>
</dbReference>
<dbReference type="AlphaFoldDB" id="A0A5C5V8I6"/>
<evidence type="ECO:0000313" key="3">
    <source>
        <dbReference type="EMBL" id="TWT34894.1"/>
    </source>
</evidence>
<feature type="domain" description="DUF1559" evidence="2">
    <location>
        <begin position="35"/>
        <end position="291"/>
    </location>
</feature>
<evidence type="ECO:0000256" key="1">
    <source>
        <dbReference type="SAM" id="Phobius"/>
    </source>
</evidence>
<organism evidence="3 4">
    <name type="scientific">Blastopirellula retiformator</name>
    <dbReference type="NCBI Taxonomy" id="2527970"/>
    <lineage>
        <taxon>Bacteria</taxon>
        <taxon>Pseudomonadati</taxon>
        <taxon>Planctomycetota</taxon>
        <taxon>Planctomycetia</taxon>
        <taxon>Pirellulales</taxon>
        <taxon>Pirellulaceae</taxon>
        <taxon>Blastopirellula</taxon>
    </lineage>
</organism>
<dbReference type="Proteomes" id="UP000318878">
    <property type="component" value="Unassembled WGS sequence"/>
</dbReference>
<dbReference type="SUPFAM" id="SSF54523">
    <property type="entry name" value="Pili subunits"/>
    <property type="match status" value="1"/>
</dbReference>
<dbReference type="EMBL" id="SJPF01000002">
    <property type="protein sequence ID" value="TWT34894.1"/>
    <property type="molecule type" value="Genomic_DNA"/>
</dbReference>
<keyword evidence="1" id="KW-1133">Transmembrane helix</keyword>
<comment type="caution">
    <text evidence="3">The sequence shown here is derived from an EMBL/GenBank/DDBJ whole genome shotgun (WGS) entry which is preliminary data.</text>
</comment>
<dbReference type="Pfam" id="PF07596">
    <property type="entry name" value="SBP_bac_10"/>
    <property type="match status" value="1"/>
</dbReference>
<protein>
    <recommendedName>
        <fullName evidence="2">DUF1559 domain-containing protein</fullName>
    </recommendedName>
</protein>
<dbReference type="PANTHER" id="PTHR30093">
    <property type="entry name" value="GENERAL SECRETION PATHWAY PROTEIN G"/>
    <property type="match status" value="1"/>
</dbReference>
<dbReference type="NCBIfam" id="TIGR02532">
    <property type="entry name" value="IV_pilin_GFxxxE"/>
    <property type="match status" value="1"/>
</dbReference>
<dbReference type="OrthoDB" id="249131at2"/>
<dbReference type="InterPro" id="IPR027558">
    <property type="entry name" value="Pre_pil_HX9DG_C"/>
</dbReference>
<dbReference type="InterPro" id="IPR045584">
    <property type="entry name" value="Pilin-like"/>
</dbReference>
<keyword evidence="1" id="KW-0472">Membrane</keyword>
<evidence type="ECO:0000313" key="4">
    <source>
        <dbReference type="Proteomes" id="UP000318878"/>
    </source>
</evidence>
<reference evidence="3 4" key="1">
    <citation type="submission" date="2019-02" db="EMBL/GenBank/DDBJ databases">
        <title>Deep-cultivation of Planctomycetes and their phenomic and genomic characterization uncovers novel biology.</title>
        <authorList>
            <person name="Wiegand S."/>
            <person name="Jogler M."/>
            <person name="Boedeker C."/>
            <person name="Pinto D."/>
            <person name="Vollmers J."/>
            <person name="Rivas-Marin E."/>
            <person name="Kohn T."/>
            <person name="Peeters S.H."/>
            <person name="Heuer A."/>
            <person name="Rast P."/>
            <person name="Oberbeckmann S."/>
            <person name="Bunk B."/>
            <person name="Jeske O."/>
            <person name="Meyerdierks A."/>
            <person name="Storesund J.E."/>
            <person name="Kallscheuer N."/>
            <person name="Luecker S."/>
            <person name="Lage O.M."/>
            <person name="Pohl T."/>
            <person name="Merkel B.J."/>
            <person name="Hornburger P."/>
            <person name="Mueller R.-W."/>
            <person name="Bruemmer F."/>
            <person name="Labrenz M."/>
            <person name="Spormann A.M."/>
            <person name="Op Den Camp H."/>
            <person name="Overmann J."/>
            <person name="Amann R."/>
            <person name="Jetten M.S.M."/>
            <person name="Mascher T."/>
            <person name="Medema M.H."/>
            <person name="Devos D.P."/>
            <person name="Kaster A.-K."/>
            <person name="Ovreas L."/>
            <person name="Rohde M."/>
            <person name="Galperin M.Y."/>
            <person name="Jogler C."/>
        </authorList>
    </citation>
    <scope>NUCLEOTIDE SEQUENCE [LARGE SCALE GENOMIC DNA]</scope>
    <source>
        <strain evidence="3 4">Enr8</strain>
    </source>
</reference>
<dbReference type="Pfam" id="PF07963">
    <property type="entry name" value="N_methyl"/>
    <property type="match status" value="1"/>
</dbReference>
<keyword evidence="1" id="KW-0812">Transmembrane</keyword>
<name>A0A5C5V8I6_9BACT</name>
<accession>A0A5C5V8I6</accession>
<proteinExistence type="predicted"/>
<feature type="transmembrane region" description="Helical" evidence="1">
    <location>
        <begin position="12"/>
        <end position="34"/>
    </location>
</feature>
<keyword evidence="4" id="KW-1185">Reference proteome</keyword>
<evidence type="ECO:0000259" key="2">
    <source>
        <dbReference type="Pfam" id="PF07596"/>
    </source>
</evidence>
<dbReference type="InterPro" id="IPR012902">
    <property type="entry name" value="N_methyl_site"/>
</dbReference>
<dbReference type="InterPro" id="IPR011453">
    <property type="entry name" value="DUF1559"/>
</dbReference>
<gene>
    <name evidence="3" type="ORF">Enr8_23090</name>
</gene>